<keyword evidence="2" id="KW-1185">Reference proteome</keyword>
<dbReference type="OrthoDB" id="4047580at2759"/>
<evidence type="ECO:0000313" key="1">
    <source>
        <dbReference type="EMBL" id="CAI4052169.1"/>
    </source>
</evidence>
<protein>
    <submittedName>
        <fullName evidence="1">Uncharacterized protein</fullName>
    </submittedName>
</protein>
<gene>
    <name evidence="1" type="primary">SKDI15G4210</name>
    <name evidence="1" type="ORF">SKDI_15G4210</name>
</gene>
<accession>A0AA35NMN3</accession>
<dbReference type="EMBL" id="OX365910">
    <property type="protein sequence ID" value="CAI4052169.1"/>
    <property type="molecule type" value="Genomic_DNA"/>
</dbReference>
<dbReference type="Proteomes" id="UP001162087">
    <property type="component" value="Chromosome 15"/>
</dbReference>
<organism evidence="1 2">
    <name type="scientific">Saccharomyces kudriavzevii (strain ATCC MYA-4449 / AS 2.2408 / CBS 8840 / NBRC 1802 / NCYC 2889)</name>
    <name type="common">Yeast</name>
    <dbReference type="NCBI Taxonomy" id="226230"/>
    <lineage>
        <taxon>Eukaryota</taxon>
        <taxon>Fungi</taxon>
        <taxon>Dikarya</taxon>
        <taxon>Ascomycota</taxon>
        <taxon>Saccharomycotina</taxon>
        <taxon>Saccharomycetes</taxon>
        <taxon>Saccharomycetales</taxon>
        <taxon>Saccharomycetaceae</taxon>
        <taxon>Saccharomyces</taxon>
    </lineage>
</organism>
<reference evidence="1" key="1">
    <citation type="submission" date="2022-10" db="EMBL/GenBank/DDBJ databases">
        <authorList>
            <person name="Byrne P K."/>
        </authorList>
    </citation>
    <scope>NUCLEOTIDE SEQUENCE</scope>
    <source>
        <strain evidence="1">IFO1802</strain>
    </source>
</reference>
<evidence type="ECO:0000313" key="2">
    <source>
        <dbReference type="Proteomes" id="UP001162087"/>
    </source>
</evidence>
<proteinExistence type="predicted"/>
<name>A0AA35NMN3_SACK1</name>
<sequence>MKKYKLNNKEAMQPSVFDEIRVDYNGVVNSSQDEVLKKDEIILGYKKRLMMMENQMQHLLEDLSFDIQQIEPMLISLQRHYDSFQQLLRKRKNSLRGQNFTYQPGGPSTINQGTAKVSVLNGKFMKPQVSLEQLFDEENILRILQKNIDFNYYFQIEKKKEPKVLLLAMYQCLNGPIRLHKVISIDGIIDNNSIRTILGKQVSSSKWTVFLYDVKLVLLAHRRDVPNMETSKMVVRYGDLFPCALYFKDHSAY</sequence>